<dbReference type="AlphaFoldDB" id="A0A292Q5T8"/>
<evidence type="ECO:0000313" key="2">
    <source>
        <dbReference type="Proteomes" id="UP001412239"/>
    </source>
</evidence>
<proteinExistence type="predicted"/>
<dbReference type="EMBL" id="LN890950">
    <property type="protein sequence ID" value="CUS15166.1"/>
    <property type="molecule type" value="Genomic_DNA"/>
</dbReference>
<organism evidence="1 2">
    <name type="scientific">Tuber aestivum</name>
    <name type="common">summer truffle</name>
    <dbReference type="NCBI Taxonomy" id="59557"/>
    <lineage>
        <taxon>Eukaryota</taxon>
        <taxon>Fungi</taxon>
        <taxon>Dikarya</taxon>
        <taxon>Ascomycota</taxon>
        <taxon>Pezizomycotina</taxon>
        <taxon>Pezizomycetes</taxon>
        <taxon>Pezizales</taxon>
        <taxon>Tuberaceae</taxon>
        <taxon>Tuber</taxon>
    </lineage>
</organism>
<keyword evidence="2" id="KW-1185">Reference proteome</keyword>
<protein>
    <submittedName>
        <fullName evidence="1">Uncharacterized protein</fullName>
    </submittedName>
</protein>
<dbReference type="Gene3D" id="3.40.50.1820">
    <property type="entry name" value="alpha/beta hydrolase"/>
    <property type="match status" value="1"/>
</dbReference>
<sequence>MGIVTDMNWFLQTKIPQRIAKPQRLGSRCGAAPGGRGQVKWAAAGTVSNDPRVHGLGRSLLGEFSTVRRSRETQGSVLRVDKAGGGPGRFAFEDPRERQLGRTLSDEFAVIREKYRFDELRLAGNYLPGIHYWRGITEAFRANDIGVILTSGLVPPTQIVWVLADDCGFSSAGIRIHRSQSSSTCGMYSVESEGTNPREEKRTPRVYKALETIGMQAGAFSQLTTEYMILLIWCHDSAFTFINVPSTPSNHIGERRAKRRLGDIPLPHVGFRFLSDHLTGLVSVSSAQWGVYKGTLVGPSHLDLINWTNRLKWIILEAVGKRNQFNAIAFYLDIAGAYRTNPQAEGLTLFYTGNAKRAFIGHVGWRGPVAEESLEVKTHQATRSAWGALPERGRSADIRNKRSWTSWRFTCSLD</sequence>
<evidence type="ECO:0000313" key="1">
    <source>
        <dbReference type="EMBL" id="CUS15166.1"/>
    </source>
</evidence>
<name>A0A292Q5T8_9PEZI</name>
<dbReference type="Proteomes" id="UP001412239">
    <property type="component" value="Unassembled WGS sequence"/>
</dbReference>
<reference evidence="1" key="1">
    <citation type="submission" date="2015-10" db="EMBL/GenBank/DDBJ databases">
        <authorList>
            <person name="Regsiter A."/>
            <person name="william w."/>
        </authorList>
    </citation>
    <scope>NUCLEOTIDE SEQUENCE</scope>
    <source>
        <strain evidence="1">Montdore</strain>
    </source>
</reference>
<dbReference type="InterPro" id="IPR029058">
    <property type="entry name" value="AB_hydrolase_fold"/>
</dbReference>
<accession>A0A292Q5T8</accession>
<gene>
    <name evidence="1" type="ORF">GSTUAT00000786001</name>
</gene>